<dbReference type="Proteomes" id="UP000606172">
    <property type="component" value="Unassembled WGS sequence"/>
</dbReference>
<evidence type="ECO:0000313" key="2">
    <source>
        <dbReference type="EMBL" id="GII96513.1"/>
    </source>
</evidence>
<organism evidence="2 3">
    <name type="scientific">Sinosporangium siamense</name>
    <dbReference type="NCBI Taxonomy" id="1367973"/>
    <lineage>
        <taxon>Bacteria</taxon>
        <taxon>Bacillati</taxon>
        <taxon>Actinomycetota</taxon>
        <taxon>Actinomycetes</taxon>
        <taxon>Streptosporangiales</taxon>
        <taxon>Streptosporangiaceae</taxon>
        <taxon>Sinosporangium</taxon>
    </lineage>
</organism>
<reference evidence="2" key="1">
    <citation type="submission" date="2021-01" db="EMBL/GenBank/DDBJ databases">
        <title>Whole genome shotgun sequence of Sinosporangium siamense NBRC 109515.</title>
        <authorList>
            <person name="Komaki H."/>
            <person name="Tamura T."/>
        </authorList>
    </citation>
    <scope>NUCLEOTIDE SEQUENCE</scope>
    <source>
        <strain evidence="2">NBRC 109515</strain>
    </source>
</reference>
<gene>
    <name evidence="2" type="ORF">Ssi02_67440</name>
</gene>
<evidence type="ECO:0000313" key="3">
    <source>
        <dbReference type="Proteomes" id="UP000606172"/>
    </source>
</evidence>
<dbReference type="AlphaFoldDB" id="A0A919VAK2"/>
<protein>
    <recommendedName>
        <fullName evidence="4">MFS transporter</fullName>
    </recommendedName>
</protein>
<evidence type="ECO:0008006" key="4">
    <source>
        <dbReference type="Google" id="ProtNLM"/>
    </source>
</evidence>
<proteinExistence type="predicted"/>
<keyword evidence="1" id="KW-0472">Membrane</keyword>
<name>A0A919VAK2_9ACTN</name>
<accession>A0A919VAK2</accession>
<sequence>MDGKAGSLVGLAVVSLAQLMVSLDVTIVAVALPSAQETVDLTDASRQWVVSADALAFVVSAVVSTSQQVGGSIGAALLNTVSAGAAAAHLAEGTGTEQVAQVHGLAVASATGAGVAVVGAVLCYLLISFSPRQT</sequence>
<evidence type="ECO:0000256" key="1">
    <source>
        <dbReference type="SAM" id="Phobius"/>
    </source>
</evidence>
<keyword evidence="1" id="KW-1133">Transmembrane helix</keyword>
<dbReference type="EMBL" id="BOOW01000045">
    <property type="protein sequence ID" value="GII96513.1"/>
    <property type="molecule type" value="Genomic_DNA"/>
</dbReference>
<dbReference type="RefSeq" id="WP_380659826.1">
    <property type="nucleotide sequence ID" value="NZ_JBHLZQ010000067.1"/>
</dbReference>
<feature type="transmembrane region" description="Helical" evidence="1">
    <location>
        <begin position="45"/>
        <end position="63"/>
    </location>
</feature>
<feature type="transmembrane region" description="Helical" evidence="1">
    <location>
        <begin position="103"/>
        <end position="127"/>
    </location>
</feature>
<keyword evidence="1" id="KW-0812">Transmembrane</keyword>
<keyword evidence="3" id="KW-1185">Reference proteome</keyword>
<comment type="caution">
    <text evidence="2">The sequence shown here is derived from an EMBL/GenBank/DDBJ whole genome shotgun (WGS) entry which is preliminary data.</text>
</comment>
<feature type="transmembrane region" description="Helical" evidence="1">
    <location>
        <begin position="70"/>
        <end position="91"/>
    </location>
</feature>